<comment type="similarity">
    <text evidence="2">Belongs to the UPF0220 family.</text>
</comment>
<evidence type="ECO:0000256" key="2">
    <source>
        <dbReference type="ARBA" id="ARBA00005335"/>
    </source>
</evidence>
<protein>
    <recommendedName>
        <fullName evidence="9">Transmembrane protein 50A</fullName>
    </recommendedName>
</protein>
<name>A0A2K3E7J6_CHLRE</name>
<dbReference type="Pfam" id="PF05255">
    <property type="entry name" value="UPF0220"/>
    <property type="match status" value="1"/>
</dbReference>
<evidence type="ECO:0000256" key="3">
    <source>
        <dbReference type="ARBA" id="ARBA00022692"/>
    </source>
</evidence>
<dbReference type="Gramene" id="PNW88752">
    <property type="protein sequence ID" value="PNW88752"/>
    <property type="gene ID" value="CHLRE_01g042950v5"/>
</dbReference>
<proteinExistence type="inferred from homology"/>
<dbReference type="InterPro" id="IPR007919">
    <property type="entry name" value="UPF0220"/>
</dbReference>
<evidence type="ECO:0000256" key="4">
    <source>
        <dbReference type="ARBA" id="ARBA00022989"/>
    </source>
</evidence>
<evidence type="ECO:0000256" key="1">
    <source>
        <dbReference type="ARBA" id="ARBA00004141"/>
    </source>
</evidence>
<dbReference type="PANTHER" id="PTHR13180">
    <property type="entry name" value="SMALL MEMBRANE PROTEIN-RELATED"/>
    <property type="match status" value="1"/>
</dbReference>
<feature type="transmembrane region" description="Helical" evidence="6">
    <location>
        <begin position="130"/>
        <end position="151"/>
    </location>
</feature>
<dbReference type="PaxDb" id="3055-EDP09908"/>
<organism evidence="7 8">
    <name type="scientific">Chlamydomonas reinhardtii</name>
    <name type="common">Chlamydomonas smithii</name>
    <dbReference type="NCBI Taxonomy" id="3055"/>
    <lineage>
        <taxon>Eukaryota</taxon>
        <taxon>Viridiplantae</taxon>
        <taxon>Chlorophyta</taxon>
        <taxon>core chlorophytes</taxon>
        <taxon>Chlorophyceae</taxon>
        <taxon>CS clade</taxon>
        <taxon>Chlamydomonadales</taxon>
        <taxon>Chlamydomonadaceae</taxon>
        <taxon>Chlamydomonas</taxon>
    </lineage>
</organism>
<dbReference type="KEGG" id="cre:CHLRE_01g042950v5"/>
<keyword evidence="5 6" id="KW-0472">Membrane</keyword>
<reference evidence="7 8" key="1">
    <citation type="journal article" date="2007" name="Science">
        <title>The Chlamydomonas genome reveals the evolution of key animal and plant functions.</title>
        <authorList>
            <person name="Merchant S.S."/>
            <person name="Prochnik S.E."/>
            <person name="Vallon O."/>
            <person name="Harris E.H."/>
            <person name="Karpowicz S.J."/>
            <person name="Witman G.B."/>
            <person name="Terry A."/>
            <person name="Salamov A."/>
            <person name="Fritz-Laylin L.K."/>
            <person name="Marechal-Drouard L."/>
            <person name="Marshall W.F."/>
            <person name="Qu L.H."/>
            <person name="Nelson D.R."/>
            <person name="Sanderfoot A.A."/>
            <person name="Spalding M.H."/>
            <person name="Kapitonov V.V."/>
            <person name="Ren Q."/>
            <person name="Ferris P."/>
            <person name="Lindquist E."/>
            <person name="Shapiro H."/>
            <person name="Lucas S.M."/>
            <person name="Grimwood J."/>
            <person name="Schmutz J."/>
            <person name="Cardol P."/>
            <person name="Cerutti H."/>
            <person name="Chanfreau G."/>
            <person name="Chen C.L."/>
            <person name="Cognat V."/>
            <person name="Croft M.T."/>
            <person name="Dent R."/>
            <person name="Dutcher S."/>
            <person name="Fernandez E."/>
            <person name="Fukuzawa H."/>
            <person name="Gonzalez-Ballester D."/>
            <person name="Gonzalez-Halphen D."/>
            <person name="Hallmann A."/>
            <person name="Hanikenne M."/>
            <person name="Hippler M."/>
            <person name="Inwood W."/>
            <person name="Jabbari K."/>
            <person name="Kalanon M."/>
            <person name="Kuras R."/>
            <person name="Lefebvre P.A."/>
            <person name="Lemaire S.D."/>
            <person name="Lobanov A.V."/>
            <person name="Lohr M."/>
            <person name="Manuell A."/>
            <person name="Meier I."/>
            <person name="Mets L."/>
            <person name="Mittag M."/>
            <person name="Mittelmeier T."/>
            <person name="Moroney J.V."/>
            <person name="Moseley J."/>
            <person name="Napoli C."/>
            <person name="Nedelcu A.M."/>
            <person name="Niyogi K."/>
            <person name="Novoselov S.V."/>
            <person name="Paulsen I.T."/>
            <person name="Pazour G."/>
            <person name="Purton S."/>
            <person name="Ral J.P."/>
            <person name="Riano-Pachon D.M."/>
            <person name="Riekhof W."/>
            <person name="Rymarquis L."/>
            <person name="Schroda M."/>
            <person name="Stern D."/>
            <person name="Umen J."/>
            <person name="Willows R."/>
            <person name="Wilson N."/>
            <person name="Zimmer S.L."/>
            <person name="Allmer J."/>
            <person name="Balk J."/>
            <person name="Bisova K."/>
            <person name="Chen C.J."/>
            <person name="Elias M."/>
            <person name="Gendler K."/>
            <person name="Hauser C."/>
            <person name="Lamb M.R."/>
            <person name="Ledford H."/>
            <person name="Long J.C."/>
            <person name="Minagawa J."/>
            <person name="Page M.D."/>
            <person name="Pan J."/>
            <person name="Pootakham W."/>
            <person name="Roje S."/>
            <person name="Rose A."/>
            <person name="Stahlberg E."/>
            <person name="Terauchi A.M."/>
            <person name="Yang P."/>
            <person name="Ball S."/>
            <person name="Bowler C."/>
            <person name="Dieckmann C.L."/>
            <person name="Gladyshev V.N."/>
            <person name="Green P."/>
            <person name="Jorgensen R."/>
            <person name="Mayfield S."/>
            <person name="Mueller-Roeber B."/>
            <person name="Rajamani S."/>
            <person name="Sayre R.T."/>
            <person name="Brokstein P."/>
            <person name="Dubchak I."/>
            <person name="Goodstein D."/>
            <person name="Hornick L."/>
            <person name="Huang Y.W."/>
            <person name="Jhaveri J."/>
            <person name="Luo Y."/>
            <person name="Martinez D."/>
            <person name="Ngau W.C."/>
            <person name="Otillar B."/>
            <person name="Poliakov A."/>
            <person name="Porter A."/>
            <person name="Szajkowski L."/>
            <person name="Werner G."/>
            <person name="Zhou K."/>
            <person name="Grigoriev I.V."/>
            <person name="Rokhsar D.S."/>
            <person name="Grossman A.R."/>
        </authorList>
    </citation>
    <scope>NUCLEOTIDE SEQUENCE [LARGE SCALE GENOMIC DNA]</scope>
    <source>
        <strain evidence="8">CC-503</strain>
    </source>
</reference>
<evidence type="ECO:0000256" key="6">
    <source>
        <dbReference type="SAM" id="Phobius"/>
    </source>
</evidence>
<accession>A0A2K3E7J6</accession>
<gene>
    <name evidence="7" type="ORF">CHLRE_01g042950v5</name>
</gene>
<dbReference type="GO" id="GO:0032511">
    <property type="term" value="P:late endosome to vacuole transport via multivesicular body sorting pathway"/>
    <property type="evidence" value="ECO:0000318"/>
    <property type="project" value="GO_Central"/>
</dbReference>
<dbReference type="InParanoid" id="A0A2K3E7J6"/>
<keyword evidence="8" id="KW-1185">Reference proteome</keyword>
<dbReference type="FunCoup" id="A0A2K3E7J6">
    <property type="interactions" value="1330"/>
</dbReference>
<evidence type="ECO:0000256" key="5">
    <source>
        <dbReference type="ARBA" id="ARBA00023136"/>
    </source>
</evidence>
<comment type="subcellular location">
    <subcellularLocation>
        <location evidence="1">Membrane</location>
        <topology evidence="1">Multi-pass membrane protein</topology>
    </subcellularLocation>
</comment>
<dbReference type="GO" id="GO:0016020">
    <property type="term" value="C:membrane"/>
    <property type="evidence" value="ECO:0007669"/>
    <property type="project" value="UniProtKB-SubCell"/>
</dbReference>
<keyword evidence="4 6" id="KW-1133">Transmembrane helix</keyword>
<dbReference type="ExpressionAtlas" id="A0A2K3E7J6">
    <property type="expression patterns" value="baseline and differential"/>
</dbReference>
<evidence type="ECO:0000313" key="8">
    <source>
        <dbReference type="Proteomes" id="UP000006906"/>
    </source>
</evidence>
<dbReference type="OMA" id="VHITFVD"/>
<dbReference type="STRING" id="3055.A0A2K3E7J6"/>
<keyword evidence="3 6" id="KW-0812">Transmembrane</keyword>
<feature type="transmembrane region" description="Helical" evidence="6">
    <location>
        <begin position="54"/>
        <end position="73"/>
    </location>
</feature>
<dbReference type="AlphaFoldDB" id="A0A2K3E7J6"/>
<dbReference type="OrthoDB" id="268928at2759"/>
<evidence type="ECO:0008006" key="9">
    <source>
        <dbReference type="Google" id="ProtNLM"/>
    </source>
</evidence>
<dbReference type="Proteomes" id="UP000006906">
    <property type="component" value="Chromosome 1"/>
</dbReference>
<evidence type="ECO:0000313" key="7">
    <source>
        <dbReference type="EMBL" id="PNW88752.1"/>
    </source>
</evidence>
<dbReference type="EMBL" id="CM008962">
    <property type="protein sequence ID" value="PNW88752.1"/>
    <property type="molecule type" value="Genomic_DNA"/>
</dbReference>
<dbReference type="RefSeq" id="XP_001690170.2">
    <property type="nucleotide sequence ID" value="XM_001690118.2"/>
</dbReference>
<sequence>MCNLRAEYYINPQVIQWWEERGKMWGPILSGALFGAGWWFWVDAVCINQHKIPFDQYLPGLIATLALIMINCIRRDDLVEIDPFDDASFCRSRLWLFVSYIVSFASIVAAVWVMLAHYAHNADLSPADKWPGAAGIFQVTFILGSGLLFFVSRTPTDTGGYSSF</sequence>
<dbReference type="GeneID" id="5715605"/>
<feature type="transmembrane region" description="Helical" evidence="6">
    <location>
        <begin position="24"/>
        <end position="42"/>
    </location>
</feature>
<feature type="transmembrane region" description="Helical" evidence="6">
    <location>
        <begin position="94"/>
        <end position="118"/>
    </location>
</feature>